<reference evidence="2 3" key="1">
    <citation type="submission" date="2024-01" db="EMBL/GenBank/DDBJ databases">
        <title>Novel species of the genus Luteimonas isolated from rivers.</title>
        <authorList>
            <person name="Lu H."/>
        </authorList>
    </citation>
    <scope>NUCLEOTIDE SEQUENCE [LARGE SCALE GENOMIC DNA]</scope>
    <source>
        <strain evidence="2 3">FXH3W</strain>
    </source>
</reference>
<gene>
    <name evidence="2" type="ORF">V3390_08675</name>
</gene>
<dbReference type="Proteomes" id="UP001356170">
    <property type="component" value="Unassembled WGS sequence"/>
</dbReference>
<evidence type="ECO:0000313" key="2">
    <source>
        <dbReference type="EMBL" id="MEF2156296.1"/>
    </source>
</evidence>
<comment type="caution">
    <text evidence="2">The sequence shown here is derived from an EMBL/GenBank/DDBJ whole genome shotgun (WGS) entry which is preliminary data.</text>
</comment>
<name>A0ABU7V0I4_9GAMM</name>
<feature type="domain" description="Putative DNA-binding" evidence="1">
    <location>
        <begin position="6"/>
        <end position="85"/>
    </location>
</feature>
<dbReference type="InterPro" id="IPR044922">
    <property type="entry name" value="DUF2063_N_sf"/>
</dbReference>
<dbReference type="GO" id="GO:0003677">
    <property type="term" value="F:DNA binding"/>
    <property type="evidence" value="ECO:0007669"/>
    <property type="project" value="UniProtKB-KW"/>
</dbReference>
<organism evidence="2 3">
    <name type="scientific">Aquilutibacter rugosus</name>
    <dbReference type="NCBI Taxonomy" id="3115820"/>
    <lineage>
        <taxon>Bacteria</taxon>
        <taxon>Pseudomonadati</taxon>
        <taxon>Pseudomonadota</taxon>
        <taxon>Gammaproteobacteria</taxon>
        <taxon>Lysobacterales</taxon>
        <taxon>Lysobacteraceae</taxon>
        <taxon>Aquilutibacter</taxon>
    </lineage>
</organism>
<proteinExistence type="predicted"/>
<dbReference type="Pfam" id="PF09836">
    <property type="entry name" value="DUF2063"/>
    <property type="match status" value="1"/>
</dbReference>
<keyword evidence="2" id="KW-0238">DNA-binding</keyword>
<protein>
    <submittedName>
        <fullName evidence="2">DNA-binding domain-containing protein</fullName>
    </submittedName>
</protein>
<evidence type="ECO:0000313" key="3">
    <source>
        <dbReference type="Proteomes" id="UP001356170"/>
    </source>
</evidence>
<accession>A0ABU7V0I4</accession>
<dbReference type="Gene3D" id="1.10.150.690">
    <property type="entry name" value="DUF2063"/>
    <property type="match status" value="1"/>
</dbReference>
<sequence length="176" mass="19560">MKDALREFAGYLRGLSERPAAIPPERGEIYRELVRANLASLLRTQLPRTAATLGESGWTAAIEQFLGAMTQRSPYFKDLAEEFIATLNAVDAVLDLAHYEALQLEVETTTDPDTRRLAAYAHRVQQDPVIEGMTLLLLRRDAENDRVLARELSHAEYVYLASELGEPLTSSDSIGA</sequence>
<dbReference type="EMBL" id="JAZHBO010000002">
    <property type="protein sequence ID" value="MEF2156296.1"/>
    <property type="molecule type" value="Genomic_DNA"/>
</dbReference>
<dbReference type="RefSeq" id="WP_331704118.1">
    <property type="nucleotide sequence ID" value="NZ_JAZHBO010000002.1"/>
</dbReference>
<evidence type="ECO:0000259" key="1">
    <source>
        <dbReference type="Pfam" id="PF09836"/>
    </source>
</evidence>
<keyword evidence="3" id="KW-1185">Reference proteome</keyword>
<dbReference type="InterPro" id="IPR018640">
    <property type="entry name" value="DUF2063"/>
</dbReference>